<keyword evidence="1" id="KW-1133">Transmembrane helix</keyword>
<comment type="caution">
    <text evidence="2">The sequence shown here is derived from an EMBL/GenBank/DDBJ whole genome shotgun (WGS) entry which is preliminary data.</text>
</comment>
<proteinExistence type="predicted"/>
<dbReference type="EMBL" id="JAINVB010000001">
    <property type="protein sequence ID" value="MCK0086835.1"/>
    <property type="molecule type" value="Genomic_DNA"/>
</dbReference>
<dbReference type="AlphaFoldDB" id="A0AAW5F539"/>
<feature type="transmembrane region" description="Helical" evidence="1">
    <location>
        <begin position="180"/>
        <end position="204"/>
    </location>
</feature>
<dbReference type="Proteomes" id="UP001203136">
    <property type="component" value="Unassembled WGS sequence"/>
</dbReference>
<evidence type="ECO:0000256" key="1">
    <source>
        <dbReference type="SAM" id="Phobius"/>
    </source>
</evidence>
<reference evidence="2" key="1">
    <citation type="journal article" date="2022" name="Cell Host Microbe">
        <title>Colonization of the live biotherapeutic product VE303 and modulation of the microbiota and metabolites in healthy volunteers.</title>
        <authorList>
            <person name="Dsouza M."/>
            <person name="Menon R."/>
            <person name="Crossette E."/>
            <person name="Bhattarai S.K."/>
            <person name="Schneider J."/>
            <person name="Kim Y.G."/>
            <person name="Reddy S."/>
            <person name="Caballero S."/>
            <person name="Felix C."/>
            <person name="Cornacchione L."/>
            <person name="Hendrickson J."/>
            <person name="Watson A.R."/>
            <person name="Minot S.S."/>
            <person name="Greenfield N."/>
            <person name="Schopf L."/>
            <person name="Szabady R."/>
            <person name="Patarroyo J."/>
            <person name="Smith W."/>
            <person name="Harrison P."/>
            <person name="Kuijper E.J."/>
            <person name="Kelly C.P."/>
            <person name="Olle B."/>
            <person name="Bobilev D."/>
            <person name="Silber J.L."/>
            <person name="Bucci V."/>
            <person name="Roberts B."/>
            <person name="Faith J."/>
            <person name="Norman J.M."/>
        </authorList>
    </citation>
    <scope>NUCLEOTIDE SEQUENCE</scope>
    <source>
        <strain evidence="2">VE303-04</strain>
    </source>
</reference>
<accession>A0AAW5F539</accession>
<feature type="transmembrane region" description="Helical" evidence="1">
    <location>
        <begin position="111"/>
        <end position="131"/>
    </location>
</feature>
<evidence type="ECO:0000313" key="2">
    <source>
        <dbReference type="EMBL" id="MCK0086835.1"/>
    </source>
</evidence>
<feature type="transmembrane region" description="Helical" evidence="1">
    <location>
        <begin position="80"/>
        <end position="105"/>
    </location>
</feature>
<evidence type="ECO:0000313" key="3">
    <source>
        <dbReference type="Proteomes" id="UP001203136"/>
    </source>
</evidence>
<feature type="transmembrane region" description="Helical" evidence="1">
    <location>
        <begin position="7"/>
        <end position="27"/>
    </location>
</feature>
<sequence>MEISGLQIVFILIVLAEWIFMGSTQVFRGYMAESWEMPVGLKSAGYAAAFGILFAYYIGERLIYRKKPDGSQPIVLRRRGILWALLFYVPYLLYGFAGNVIFLFWENGRKEGAVFFLVKLLAFIGLCVKLYKMPKERGATSALHGTIRPKLDNGQNAWELLFRICVIGFFILMWSEPVFLRFQGFIITDIISLLKPLMLIYIVICPVHGKYKD</sequence>
<keyword evidence="1" id="KW-0472">Membrane</keyword>
<dbReference type="RefSeq" id="WP_024738423.1">
    <property type="nucleotide sequence ID" value="NZ_JAINVB010000001.1"/>
</dbReference>
<gene>
    <name evidence="2" type="ORF">K5I21_13310</name>
</gene>
<name>A0AAW5F539_CLOSY</name>
<feature type="transmembrane region" description="Helical" evidence="1">
    <location>
        <begin position="39"/>
        <end position="59"/>
    </location>
</feature>
<feature type="transmembrane region" description="Helical" evidence="1">
    <location>
        <begin position="157"/>
        <end position="174"/>
    </location>
</feature>
<keyword evidence="1" id="KW-0812">Transmembrane</keyword>
<protein>
    <submittedName>
        <fullName evidence="2">Uncharacterized protein</fullName>
    </submittedName>
</protein>
<organism evidence="2 3">
    <name type="scientific">Clostridium symbiosum</name>
    <name type="common">Bacteroides symbiosus</name>
    <dbReference type="NCBI Taxonomy" id="1512"/>
    <lineage>
        <taxon>Bacteria</taxon>
        <taxon>Bacillati</taxon>
        <taxon>Bacillota</taxon>
        <taxon>Clostridia</taxon>
        <taxon>Lachnospirales</taxon>
        <taxon>Lachnospiraceae</taxon>
        <taxon>Otoolea</taxon>
    </lineage>
</organism>